<evidence type="ECO:0000256" key="2">
    <source>
        <dbReference type="ARBA" id="ARBA00009904"/>
    </source>
</evidence>
<feature type="transmembrane region" description="Helical" evidence="9">
    <location>
        <begin position="581"/>
        <end position="605"/>
    </location>
</feature>
<evidence type="ECO:0000256" key="9">
    <source>
        <dbReference type="SAM" id="Phobius"/>
    </source>
</evidence>
<feature type="transmembrane region" description="Helical" evidence="9">
    <location>
        <begin position="554"/>
        <end position="575"/>
    </location>
</feature>
<dbReference type="GO" id="GO:0046961">
    <property type="term" value="F:proton-transporting ATPase activity, rotational mechanism"/>
    <property type="evidence" value="ECO:0007669"/>
    <property type="project" value="InterPro"/>
</dbReference>
<dbReference type="Gene3D" id="1.20.1460.20">
    <property type="match status" value="1"/>
</dbReference>
<protein>
    <submittedName>
        <fullName evidence="10">V-type ATPase subunit family protein</fullName>
    </submittedName>
</protein>
<dbReference type="GO" id="GO:0033179">
    <property type="term" value="C:proton-transporting V-type ATPase, V0 domain"/>
    <property type="evidence" value="ECO:0007669"/>
    <property type="project" value="InterPro"/>
</dbReference>
<comment type="caution">
    <text evidence="10">The sequence shown here is derived from an EMBL/GenBank/DDBJ whole genome shotgun (WGS) entry which is preliminary data.</text>
</comment>
<dbReference type="GO" id="GO:0051117">
    <property type="term" value="F:ATPase binding"/>
    <property type="evidence" value="ECO:0007669"/>
    <property type="project" value="TreeGrafter"/>
</dbReference>
<comment type="subcellular location">
    <subcellularLocation>
        <location evidence="1">Membrane</location>
        <topology evidence="1">Multi-pass membrane protein</topology>
    </subcellularLocation>
</comment>
<dbReference type="GO" id="GO:0016471">
    <property type="term" value="C:vacuolar proton-transporting V-type ATPase complex"/>
    <property type="evidence" value="ECO:0007669"/>
    <property type="project" value="TreeGrafter"/>
</dbReference>
<feature type="coiled-coil region" evidence="8">
    <location>
        <begin position="94"/>
        <end position="121"/>
    </location>
</feature>
<dbReference type="AlphaFoldDB" id="A0A0T5XCU5"/>
<evidence type="ECO:0000313" key="10">
    <source>
        <dbReference type="EMBL" id="KRT36163.1"/>
    </source>
</evidence>
<dbReference type="InterPro" id="IPR002490">
    <property type="entry name" value="V-ATPase_116kDa_su"/>
</dbReference>
<keyword evidence="11" id="KW-1185">Reference proteome</keyword>
<dbReference type="GO" id="GO:0007035">
    <property type="term" value="P:vacuolar acidification"/>
    <property type="evidence" value="ECO:0007669"/>
    <property type="project" value="TreeGrafter"/>
</dbReference>
<evidence type="ECO:0000256" key="1">
    <source>
        <dbReference type="ARBA" id="ARBA00004141"/>
    </source>
</evidence>
<dbReference type="Pfam" id="PF01496">
    <property type="entry name" value="V_ATPase_I"/>
    <property type="match status" value="2"/>
</dbReference>
<dbReference type="PANTHER" id="PTHR11629">
    <property type="entry name" value="VACUOLAR PROTON ATPASES"/>
    <property type="match status" value="1"/>
</dbReference>
<dbReference type="eggNOG" id="COG1269">
    <property type="taxonomic scope" value="Bacteria"/>
</dbReference>
<keyword evidence="3" id="KW-0813">Transport</keyword>
<evidence type="ECO:0000256" key="5">
    <source>
        <dbReference type="ARBA" id="ARBA00022989"/>
    </source>
</evidence>
<keyword evidence="8" id="KW-0175">Coiled coil</keyword>
<evidence type="ECO:0000256" key="4">
    <source>
        <dbReference type="ARBA" id="ARBA00022692"/>
    </source>
</evidence>
<proteinExistence type="inferred from homology"/>
<feature type="transmembrane region" description="Helical" evidence="9">
    <location>
        <begin position="414"/>
        <end position="434"/>
    </location>
</feature>
<evidence type="ECO:0000313" key="11">
    <source>
        <dbReference type="Proteomes" id="UP000005273"/>
    </source>
</evidence>
<sequence>MIAEMIHLKIIGLQRDSKDLIEHIRGLGVFHVEIEEAIEYRQIADEPMVEKMKFLRAGILGLLEDLGWSDWSSLPQDLVESLGNAVHLDDMAALDEIEKSLVEFKGRLSEMAHEIRALEESIFALKQVHYIANHFYNFFTEEKKRGKAISFWLVETDKISGLLKKVERKIRSATPVMERPYVNHKLLSQGENISIMALSVDQDKISAVHEIMDEFGCISYTMPKTVAGESTIESPTAAQMELKWLPERLERAKKTLDSTKEEWGPRLAALYILIDDRLESLILENKLSSEGEIFTLTGWMPSSEFEKVKSSLKNRFGERVLITWRSPEPREWPKVPILLDNPRWAKPFELFLKLMPMPGYKSTDPTAFIAIFFPLFAGCMIGDIGYGLIFLLIGLFSLKAFRRENPILKGVSQILINISVMSIIWGFLYGEFFGDLGHRLFHMEPLWVERTHGIIPVMGFTVSLGVAHVILGLALGAYEGVKYKNKHHTYERLGTLFTLLGIVLFVVGYFNLIELNLIPFVVALLVTGLALLIKGGNLSGFVETIGSVGNVLSYIRIAAIGLSSAILAMVATKFVDVLGVTFFGILLAVLIHLLNLIIAIAGSVLHSARLHYVEFFGKFYEGKGKQYKPIKRRRGTAWRKP</sequence>
<evidence type="ECO:0000256" key="8">
    <source>
        <dbReference type="SAM" id="Coils"/>
    </source>
</evidence>
<feature type="transmembrane region" description="Helical" evidence="9">
    <location>
        <begin position="367"/>
        <end position="393"/>
    </location>
</feature>
<name>A0A0T5XCU5_9BACT</name>
<dbReference type="Gene3D" id="3.30.70.2170">
    <property type="match status" value="1"/>
</dbReference>
<evidence type="ECO:0000256" key="7">
    <source>
        <dbReference type="ARBA" id="ARBA00023136"/>
    </source>
</evidence>
<keyword evidence="5 9" id="KW-1133">Transmembrane helix</keyword>
<reference evidence="11" key="1">
    <citation type="submission" date="2012-09" db="EMBL/GenBank/DDBJ databases">
        <authorList>
            <person name="Weinstock G."/>
            <person name="Sodergren E."/>
            <person name="Clifton S."/>
            <person name="Fulton L."/>
            <person name="Fulton B."/>
            <person name="Courtney L."/>
            <person name="Fronick C."/>
            <person name="Harrison M."/>
            <person name="Strong C."/>
            <person name="Farmer C."/>
            <person name="Delehaunty K."/>
            <person name="Markovic C."/>
            <person name="Hall O."/>
            <person name="Minx P."/>
            <person name="Tomlinson C."/>
            <person name="Mitreva M."/>
            <person name="Nelson J."/>
            <person name="Hou S."/>
            <person name="Wollam A."/>
            <person name="Pepin K.H."/>
            <person name="Johnson M."/>
            <person name="Bhonagiri V."/>
            <person name="Nash W.E."/>
            <person name="Suruliraj S."/>
            <person name="Warren W."/>
            <person name="Chinwalla A."/>
            <person name="Mardis E.R."/>
            <person name="Wilson R.K."/>
        </authorList>
    </citation>
    <scope>NUCLEOTIDE SEQUENCE [LARGE SCALE GENOMIC DNA]</scope>
    <source>
        <strain evidence="11">OS1</strain>
    </source>
</reference>
<feature type="transmembrane region" description="Helical" evidence="9">
    <location>
        <begin position="516"/>
        <end position="533"/>
    </location>
</feature>
<dbReference type="Gene3D" id="3.30.70.2750">
    <property type="match status" value="1"/>
</dbReference>
<keyword evidence="6" id="KW-0406">Ion transport</keyword>
<dbReference type="STRING" id="592015.HMPREF1705_03428"/>
<dbReference type="Proteomes" id="UP000005273">
    <property type="component" value="Unassembled WGS sequence"/>
</dbReference>
<keyword evidence="7 9" id="KW-0472">Membrane</keyword>
<dbReference type="EMBL" id="ACJX03000001">
    <property type="protein sequence ID" value="KRT36163.1"/>
    <property type="molecule type" value="Genomic_DNA"/>
</dbReference>
<dbReference type="RefSeq" id="WP_242603576.1">
    <property type="nucleotide sequence ID" value="NZ_ACJX03000001.1"/>
</dbReference>
<gene>
    <name evidence="10" type="ORF">HMPREF1705_03428</name>
</gene>
<organism evidence="10 11">
    <name type="scientific">Acetomicrobium hydrogeniformans ATCC BAA-1850</name>
    <dbReference type="NCBI Taxonomy" id="592015"/>
    <lineage>
        <taxon>Bacteria</taxon>
        <taxon>Thermotogati</taxon>
        <taxon>Synergistota</taxon>
        <taxon>Synergistia</taxon>
        <taxon>Synergistales</taxon>
        <taxon>Acetomicrobiaceae</taxon>
        <taxon>Acetomicrobium</taxon>
    </lineage>
</organism>
<evidence type="ECO:0000256" key="3">
    <source>
        <dbReference type="ARBA" id="ARBA00022448"/>
    </source>
</evidence>
<comment type="similarity">
    <text evidence="2">Belongs to the V-ATPase 116 kDa subunit family.</text>
</comment>
<accession>A0A0T5XCU5</accession>
<feature type="transmembrane region" description="Helical" evidence="9">
    <location>
        <begin position="490"/>
        <end position="510"/>
    </location>
</feature>
<dbReference type="PANTHER" id="PTHR11629:SF63">
    <property type="entry name" value="V-TYPE PROTON ATPASE SUBUNIT A"/>
    <property type="match status" value="1"/>
</dbReference>
<evidence type="ECO:0000256" key="6">
    <source>
        <dbReference type="ARBA" id="ARBA00023065"/>
    </source>
</evidence>
<feature type="transmembrane region" description="Helical" evidence="9">
    <location>
        <begin position="454"/>
        <end position="478"/>
    </location>
</feature>
<keyword evidence="4 9" id="KW-0812">Transmembrane</keyword>